<name>A0ABS7DJS6_9FIRM</name>
<organism evidence="3 4">
    <name type="scientific">Caproiciproducens faecalis</name>
    <dbReference type="NCBI Taxonomy" id="2820301"/>
    <lineage>
        <taxon>Bacteria</taxon>
        <taxon>Bacillati</taxon>
        <taxon>Bacillota</taxon>
        <taxon>Clostridia</taxon>
        <taxon>Eubacteriales</taxon>
        <taxon>Acutalibacteraceae</taxon>
        <taxon>Caproiciproducens</taxon>
    </lineage>
</organism>
<dbReference type="SMART" id="SM00530">
    <property type="entry name" value="HTH_XRE"/>
    <property type="match status" value="1"/>
</dbReference>
<reference evidence="3 4" key="1">
    <citation type="submission" date="2021-03" db="EMBL/GenBank/DDBJ databases">
        <title>Caproiciproducens sp. nov. isolated from feces of cow.</title>
        <authorList>
            <person name="Choi J.-Y."/>
        </authorList>
    </citation>
    <scope>NUCLEOTIDE SEQUENCE [LARGE SCALE GENOMIC DNA]</scope>
    <source>
        <strain evidence="3 4">AGMB10547</strain>
    </source>
</reference>
<dbReference type="Gene3D" id="1.10.260.40">
    <property type="entry name" value="lambda repressor-like DNA-binding domains"/>
    <property type="match status" value="1"/>
</dbReference>
<proteinExistence type="predicted"/>
<dbReference type="CDD" id="cd00093">
    <property type="entry name" value="HTH_XRE"/>
    <property type="match status" value="1"/>
</dbReference>
<dbReference type="PROSITE" id="PS50943">
    <property type="entry name" value="HTH_CROC1"/>
    <property type="match status" value="1"/>
</dbReference>
<dbReference type="PANTHER" id="PTHR46558:SF11">
    <property type="entry name" value="HTH-TYPE TRANSCRIPTIONAL REGULATOR XRE"/>
    <property type="match status" value="1"/>
</dbReference>
<keyword evidence="1" id="KW-0238">DNA-binding</keyword>
<protein>
    <submittedName>
        <fullName evidence="3">Helix-turn-helix transcriptional regulator</fullName>
    </submittedName>
</protein>
<dbReference type="RefSeq" id="WP_219963946.1">
    <property type="nucleotide sequence ID" value="NZ_JAGFNZ010000001.1"/>
</dbReference>
<dbReference type="EMBL" id="JAGFNZ010000001">
    <property type="protein sequence ID" value="MBW7571541.1"/>
    <property type="molecule type" value="Genomic_DNA"/>
</dbReference>
<dbReference type="SUPFAM" id="SSF47413">
    <property type="entry name" value="lambda repressor-like DNA-binding domains"/>
    <property type="match status" value="1"/>
</dbReference>
<accession>A0ABS7DJS6</accession>
<evidence type="ECO:0000313" key="4">
    <source>
        <dbReference type="Proteomes" id="UP000719942"/>
    </source>
</evidence>
<feature type="domain" description="HTH cro/C1-type" evidence="2">
    <location>
        <begin position="6"/>
        <end position="60"/>
    </location>
</feature>
<sequence>MVARRIKELRTEHKLTQNDIAALLNISREAYCMYENQRRQLNYESLCILADYYHVTLDYLFGRSDRPDLTGPLGSEEKLLLEYYRAMDQRGRENVIGMAKVEYQRRAKESDFSEPAI</sequence>
<dbReference type="PANTHER" id="PTHR46558">
    <property type="entry name" value="TRACRIPTIONAL REGULATORY PROTEIN-RELATED-RELATED"/>
    <property type="match status" value="1"/>
</dbReference>
<dbReference type="Pfam" id="PF01381">
    <property type="entry name" value="HTH_3"/>
    <property type="match status" value="1"/>
</dbReference>
<dbReference type="InterPro" id="IPR010982">
    <property type="entry name" value="Lambda_DNA-bd_dom_sf"/>
</dbReference>
<dbReference type="Proteomes" id="UP000719942">
    <property type="component" value="Unassembled WGS sequence"/>
</dbReference>
<gene>
    <name evidence="3" type="ORF">J5W02_01835</name>
</gene>
<evidence type="ECO:0000256" key="1">
    <source>
        <dbReference type="ARBA" id="ARBA00023125"/>
    </source>
</evidence>
<evidence type="ECO:0000259" key="2">
    <source>
        <dbReference type="PROSITE" id="PS50943"/>
    </source>
</evidence>
<evidence type="ECO:0000313" key="3">
    <source>
        <dbReference type="EMBL" id="MBW7571541.1"/>
    </source>
</evidence>
<comment type="caution">
    <text evidence="3">The sequence shown here is derived from an EMBL/GenBank/DDBJ whole genome shotgun (WGS) entry which is preliminary data.</text>
</comment>
<keyword evidence="4" id="KW-1185">Reference proteome</keyword>
<dbReference type="InterPro" id="IPR001387">
    <property type="entry name" value="Cro/C1-type_HTH"/>
</dbReference>